<keyword evidence="3" id="KW-0677">Repeat</keyword>
<dbReference type="OrthoDB" id="850331at2759"/>
<dbReference type="SUPFAM" id="SSF52200">
    <property type="entry name" value="Toll/Interleukin receptor TIR domain"/>
    <property type="match status" value="1"/>
</dbReference>
<keyword evidence="5" id="KW-0611">Plant defense</keyword>
<dbReference type="InterPro" id="IPR032675">
    <property type="entry name" value="LRR_dom_sf"/>
</dbReference>
<dbReference type="GO" id="GO:0043531">
    <property type="term" value="F:ADP binding"/>
    <property type="evidence" value="ECO:0007669"/>
    <property type="project" value="InterPro"/>
</dbReference>
<reference evidence="10 11" key="1">
    <citation type="journal article" date="2014" name="PLoS ONE">
        <title>Global Analysis of Gene Expression Profiles in Physic Nut (Jatropha curcas L.) Seedlings Exposed to Salt Stress.</title>
        <authorList>
            <person name="Zhang L."/>
            <person name="Zhang C."/>
            <person name="Wu P."/>
            <person name="Chen Y."/>
            <person name="Li M."/>
            <person name="Jiang H."/>
            <person name="Wu G."/>
        </authorList>
    </citation>
    <scope>NUCLEOTIDE SEQUENCE [LARGE SCALE GENOMIC DNA]</scope>
    <source>
        <strain evidence="11">cv. GZQX0401</strain>
        <tissue evidence="10">Young leaves</tissue>
    </source>
</reference>
<dbReference type="Pfam" id="PF00931">
    <property type="entry name" value="NB-ARC"/>
    <property type="match status" value="1"/>
</dbReference>
<keyword evidence="11" id="KW-1185">Reference proteome</keyword>
<dbReference type="FunFam" id="3.80.10.10:FF:000386">
    <property type="entry name" value="Disease resistance protein RPS4"/>
    <property type="match status" value="1"/>
</dbReference>
<keyword evidence="2" id="KW-0433">Leucine-rich repeat</keyword>
<evidence type="ECO:0000256" key="7">
    <source>
        <dbReference type="ARBA" id="ARBA00047304"/>
    </source>
</evidence>
<sequence length="1332" mass="152820">MSSISSSTVPPKTNYDVFLSFRGVDTRLNFTSHLYAALRRKHITTFIDYTGLERGEEISPNLLEAIEESKMSVIIFSENYASSQWCLDELVKIMECMKSIGQKVLPIFYRVNPSDVRNQTGNFGDGFQKVKEQFQEDAAKIDRWIIALTQAANLSGWDSNNYRYESELSEGIVNQILKKLYPAYYSVCSNLPGIDLHINNLLSLLSIGSEDVRFIGIWGMGGIGKTTIAEVLLSRIFDKFDDCCFLSNIREKSEKDGLFHLRKCLFSKLLQIQNENLNLEMYHVLPTIVLDMLSRKKVLIVLDDVNDSDQLEALAGHHDWFGPRSRVIMTSRDKEVLDNGVDITYRVEGLQYRDALKLLSMKAFKQKHPPKDFIQLSERVLNYAKGVPLALKVLGSHVCKRSPKEWESVLDKLKQFPDSKIQKILEMKEAVEGIFLDMSKMGKVHLNHATFSWMPNLRSLIFFRSQYCSKNKDTGFMLESPQSNYLQYLSNKLSLLHWEEYPYKSMPSSFFMENLVQLDLRESRIEQLWTGDKCPQQLKYLNLFGSMQLTRLPNLSSATNLEWINLGLCVRLIEIPSSIQCLLKLKYLDLYRCKKLRTLPNLIQLKSLAHLRLSYCSNLKTALEIPRSIQVLELEWSGLEVFSLNVQVLDNLQYLSMWQCKNLRSLPRCINLNYVIKKRILDLTGCLNLKKFPVILGNIEVLMLNQTGIEELPSSIQYLSSLVELEMKKCVRLQSLPSSICELKLLQKFVLSGCSKLNKLPPLYGLYSLEELYLDGSRLKEIPSDIVSLTLLRVLNLNNCDKLQGLPELPCRLMELQAANCTSVKTAKSSSSFACIGHLRNFWQYKYLFNYCNCINLSKNVRCKIVEDVRQRIEEIAFATAMCPQRLKHLDLSECEYLETLPDLSSAPNLERILLSNCKTLSQIPLSIQCLHNLVSLNLRGCEKLRSLPRLAQLGSLRILFLKGCSNLQMLVDIPRGLKILVLGECGLEEWFQEDGLVCNLQVIDVQNCKNLRSLPSGDFLNSIKELSLKGCSSLMLYLNDCNKLKGLPELPSQLHVLEVKNCMLLKTAVSTSCILPMKPEPCCFQFDFMNCFNLDQNARGNIMGDAELRIKELAICSRNNVRRSQDIITHWLRFDLTLSGSETPEWFSFQSQGSSLNADMLLPSWFISTFLDFAFCVVVEYEIPAINREEYYDFNLRVSCKCCFKTTNGYKEYLITHFRSHHGPVFESDSVYLWYKHRDLSIWLIRNCYRVNEASFEFKAEKLSSKKEVNVKMKVKSCGVHLVCAEDESRIEATSSYFLGGQVMESDSMSDYEEEEQNDSTSESEEDEQVL</sequence>
<dbReference type="Gene3D" id="3.40.50.300">
    <property type="entry name" value="P-loop containing nucleotide triphosphate hydrolases"/>
    <property type="match status" value="1"/>
</dbReference>
<dbReference type="SMART" id="SM00255">
    <property type="entry name" value="TIR"/>
    <property type="match status" value="1"/>
</dbReference>
<dbReference type="InterPro" id="IPR044974">
    <property type="entry name" value="Disease_R_plants"/>
</dbReference>
<dbReference type="Pfam" id="PF20160">
    <property type="entry name" value="C-JID"/>
    <property type="match status" value="1"/>
</dbReference>
<accession>A0A067JYD2</accession>
<dbReference type="SUPFAM" id="SSF52058">
    <property type="entry name" value="L domain-like"/>
    <property type="match status" value="2"/>
</dbReference>
<dbReference type="InterPro" id="IPR027417">
    <property type="entry name" value="P-loop_NTPase"/>
</dbReference>
<dbReference type="FunFam" id="3.40.50.10140:FF:000007">
    <property type="entry name" value="Disease resistance protein (TIR-NBS-LRR class)"/>
    <property type="match status" value="1"/>
</dbReference>
<evidence type="ECO:0000256" key="1">
    <source>
        <dbReference type="ARBA" id="ARBA00011982"/>
    </source>
</evidence>
<comment type="catalytic activity">
    <reaction evidence="7">
        <text>NAD(+) + H2O = ADP-D-ribose + nicotinamide + H(+)</text>
        <dbReference type="Rhea" id="RHEA:16301"/>
        <dbReference type="ChEBI" id="CHEBI:15377"/>
        <dbReference type="ChEBI" id="CHEBI:15378"/>
        <dbReference type="ChEBI" id="CHEBI:17154"/>
        <dbReference type="ChEBI" id="CHEBI:57540"/>
        <dbReference type="ChEBI" id="CHEBI:57967"/>
        <dbReference type="EC" id="3.2.2.6"/>
    </reaction>
    <physiologicalReaction direction="left-to-right" evidence="7">
        <dbReference type="Rhea" id="RHEA:16302"/>
    </physiologicalReaction>
</comment>
<dbReference type="InterPro" id="IPR035897">
    <property type="entry name" value="Toll_tir_struct_dom_sf"/>
</dbReference>
<dbReference type="InterPro" id="IPR045344">
    <property type="entry name" value="C-JID"/>
</dbReference>
<feature type="compositionally biased region" description="Acidic residues" evidence="8">
    <location>
        <begin position="1309"/>
        <end position="1332"/>
    </location>
</feature>
<keyword evidence="6" id="KW-0520">NAD</keyword>
<evidence type="ECO:0000313" key="10">
    <source>
        <dbReference type="EMBL" id="KDP28981.1"/>
    </source>
</evidence>
<proteinExistence type="predicted"/>
<feature type="region of interest" description="Disordered" evidence="8">
    <location>
        <begin position="1308"/>
        <end position="1332"/>
    </location>
</feature>
<evidence type="ECO:0000256" key="4">
    <source>
        <dbReference type="ARBA" id="ARBA00022801"/>
    </source>
</evidence>
<gene>
    <name evidence="10" type="ORF">JCGZ_19532</name>
</gene>
<dbReference type="Gene3D" id="3.80.10.10">
    <property type="entry name" value="Ribonuclease Inhibitor"/>
    <property type="match status" value="4"/>
</dbReference>
<evidence type="ECO:0000256" key="5">
    <source>
        <dbReference type="ARBA" id="ARBA00022821"/>
    </source>
</evidence>
<dbReference type="GO" id="GO:0006952">
    <property type="term" value="P:defense response"/>
    <property type="evidence" value="ECO:0007669"/>
    <property type="project" value="InterPro"/>
</dbReference>
<evidence type="ECO:0000313" key="11">
    <source>
        <dbReference type="Proteomes" id="UP000027138"/>
    </source>
</evidence>
<feature type="domain" description="TIR" evidence="9">
    <location>
        <begin position="13"/>
        <end position="180"/>
    </location>
</feature>
<dbReference type="InterPro" id="IPR000157">
    <property type="entry name" value="TIR_dom"/>
</dbReference>
<protein>
    <recommendedName>
        <fullName evidence="1">ADP-ribosyl cyclase/cyclic ADP-ribose hydrolase</fullName>
        <ecNumber evidence="1">3.2.2.6</ecNumber>
    </recommendedName>
</protein>
<dbReference type="InterPro" id="IPR058546">
    <property type="entry name" value="RPS4B/Roq1-like_LRR"/>
</dbReference>
<organism evidence="10 11">
    <name type="scientific">Jatropha curcas</name>
    <name type="common">Barbados nut</name>
    <dbReference type="NCBI Taxonomy" id="180498"/>
    <lineage>
        <taxon>Eukaryota</taxon>
        <taxon>Viridiplantae</taxon>
        <taxon>Streptophyta</taxon>
        <taxon>Embryophyta</taxon>
        <taxon>Tracheophyta</taxon>
        <taxon>Spermatophyta</taxon>
        <taxon>Magnoliopsida</taxon>
        <taxon>eudicotyledons</taxon>
        <taxon>Gunneridae</taxon>
        <taxon>Pentapetalae</taxon>
        <taxon>rosids</taxon>
        <taxon>fabids</taxon>
        <taxon>Malpighiales</taxon>
        <taxon>Euphorbiaceae</taxon>
        <taxon>Crotonoideae</taxon>
        <taxon>Jatropheae</taxon>
        <taxon>Jatropha</taxon>
    </lineage>
</organism>
<name>A0A067JYD2_JATCU</name>
<dbReference type="Pfam" id="PF01582">
    <property type="entry name" value="TIR"/>
    <property type="match status" value="1"/>
</dbReference>
<dbReference type="GO" id="GO:0061809">
    <property type="term" value="F:NAD+ nucleosidase activity, cyclic ADP-ribose generating"/>
    <property type="evidence" value="ECO:0007669"/>
    <property type="project" value="UniProtKB-EC"/>
</dbReference>
<dbReference type="Gene3D" id="3.40.50.10140">
    <property type="entry name" value="Toll/interleukin-1 receptor homology (TIR) domain"/>
    <property type="match status" value="1"/>
</dbReference>
<evidence type="ECO:0000256" key="6">
    <source>
        <dbReference type="ARBA" id="ARBA00023027"/>
    </source>
</evidence>
<dbReference type="InterPro" id="IPR042197">
    <property type="entry name" value="Apaf_helical"/>
</dbReference>
<dbReference type="PANTHER" id="PTHR11017">
    <property type="entry name" value="LEUCINE-RICH REPEAT-CONTAINING PROTEIN"/>
    <property type="match status" value="1"/>
</dbReference>
<evidence type="ECO:0000256" key="3">
    <source>
        <dbReference type="ARBA" id="ARBA00022737"/>
    </source>
</evidence>
<evidence type="ECO:0000256" key="8">
    <source>
        <dbReference type="SAM" id="MobiDB-lite"/>
    </source>
</evidence>
<dbReference type="Gene3D" id="1.10.8.430">
    <property type="entry name" value="Helical domain of apoptotic protease-activating factors"/>
    <property type="match status" value="1"/>
</dbReference>
<evidence type="ECO:0000256" key="2">
    <source>
        <dbReference type="ARBA" id="ARBA00022614"/>
    </source>
</evidence>
<dbReference type="InterPro" id="IPR002182">
    <property type="entry name" value="NB-ARC"/>
</dbReference>
<dbReference type="EMBL" id="KK914773">
    <property type="protein sequence ID" value="KDP28981.1"/>
    <property type="molecule type" value="Genomic_DNA"/>
</dbReference>
<evidence type="ECO:0000259" key="9">
    <source>
        <dbReference type="PROSITE" id="PS50104"/>
    </source>
</evidence>
<keyword evidence="4" id="KW-0378">Hydrolase</keyword>
<dbReference type="GO" id="GO:0007165">
    <property type="term" value="P:signal transduction"/>
    <property type="evidence" value="ECO:0007669"/>
    <property type="project" value="InterPro"/>
</dbReference>
<dbReference type="PROSITE" id="PS50104">
    <property type="entry name" value="TIR"/>
    <property type="match status" value="1"/>
</dbReference>
<dbReference type="PRINTS" id="PR00364">
    <property type="entry name" value="DISEASERSIST"/>
</dbReference>
<dbReference type="PANTHER" id="PTHR11017:SF354">
    <property type="entry name" value="ADP-RIBOSYL CYCLASE_CYCLIC ADP-RIBOSE HYDROLASE"/>
    <property type="match status" value="1"/>
</dbReference>
<dbReference type="SUPFAM" id="SSF52540">
    <property type="entry name" value="P-loop containing nucleoside triphosphate hydrolases"/>
    <property type="match status" value="1"/>
</dbReference>
<dbReference type="EC" id="3.2.2.6" evidence="1"/>
<dbReference type="Proteomes" id="UP000027138">
    <property type="component" value="Unassembled WGS sequence"/>
</dbReference>
<dbReference type="Pfam" id="PF23286">
    <property type="entry name" value="LRR_13"/>
    <property type="match status" value="1"/>
</dbReference>